<dbReference type="Proteomes" id="UP001497482">
    <property type="component" value="Chromosome 17"/>
</dbReference>
<dbReference type="SUPFAM" id="SSF52058">
    <property type="entry name" value="L domain-like"/>
    <property type="match status" value="1"/>
</dbReference>
<dbReference type="Pfam" id="PF13855">
    <property type="entry name" value="LRR_8"/>
    <property type="match status" value="1"/>
</dbReference>
<keyword evidence="1" id="KW-0732">Signal</keyword>
<organism evidence="2 3">
    <name type="scientific">Knipowitschia caucasica</name>
    <name type="common">Caucasian dwarf goby</name>
    <name type="synonym">Pomatoschistus caucasicus</name>
    <dbReference type="NCBI Taxonomy" id="637954"/>
    <lineage>
        <taxon>Eukaryota</taxon>
        <taxon>Metazoa</taxon>
        <taxon>Chordata</taxon>
        <taxon>Craniata</taxon>
        <taxon>Vertebrata</taxon>
        <taxon>Euteleostomi</taxon>
        <taxon>Actinopterygii</taxon>
        <taxon>Neopterygii</taxon>
        <taxon>Teleostei</taxon>
        <taxon>Neoteleostei</taxon>
        <taxon>Acanthomorphata</taxon>
        <taxon>Gobiaria</taxon>
        <taxon>Gobiiformes</taxon>
        <taxon>Gobioidei</taxon>
        <taxon>Gobiidae</taxon>
        <taxon>Gobiinae</taxon>
        <taxon>Knipowitschia</taxon>
    </lineage>
</organism>
<name>A0AAV2K821_KNICA</name>
<dbReference type="EMBL" id="OZ035839">
    <property type="protein sequence ID" value="CAL1585231.1"/>
    <property type="molecule type" value="Genomic_DNA"/>
</dbReference>
<dbReference type="InterPro" id="IPR050328">
    <property type="entry name" value="Dev_Immune_Receptor"/>
</dbReference>
<dbReference type="InterPro" id="IPR032675">
    <property type="entry name" value="LRR_dom_sf"/>
</dbReference>
<keyword evidence="3" id="KW-1185">Reference proteome</keyword>
<dbReference type="InterPro" id="IPR001611">
    <property type="entry name" value="Leu-rich_rpt"/>
</dbReference>
<evidence type="ECO:0000256" key="1">
    <source>
        <dbReference type="ARBA" id="ARBA00022729"/>
    </source>
</evidence>
<evidence type="ECO:0000313" key="2">
    <source>
        <dbReference type="EMBL" id="CAL1585231.1"/>
    </source>
</evidence>
<protein>
    <submittedName>
        <fullName evidence="2">Uncharacterized protein</fullName>
    </submittedName>
</protein>
<dbReference type="GO" id="GO:0031012">
    <property type="term" value="C:extracellular matrix"/>
    <property type="evidence" value="ECO:0007669"/>
    <property type="project" value="TreeGrafter"/>
</dbReference>
<accession>A0AAV2K821</accession>
<sequence>MNRIKELSVSSLDHLPSLQLLDLDHQLTPLVIRDQAFNKQTNLTRLVLGSNRKLQLEPRAFEGLVLDLSHNHIGVLGFKSFSGLPQLQTLLLTDNAIAHLGIPASLPKKLDLSSNALTHIRNDTIPADLQTLDLSDNFIAEPQSHIFSSLQSLDLSLNRFHCGPGLRDLVSWMRQTNVTLKGPVEKLRCEFPSALRGVPLVTVYGADDAQ</sequence>
<dbReference type="PANTHER" id="PTHR24373:SF261">
    <property type="entry name" value="VASORIN"/>
    <property type="match status" value="1"/>
</dbReference>
<dbReference type="AlphaFoldDB" id="A0AAV2K821"/>
<gene>
    <name evidence="2" type="ORF">KC01_LOCUS15472</name>
</gene>
<dbReference type="GO" id="GO:0005615">
    <property type="term" value="C:extracellular space"/>
    <property type="evidence" value="ECO:0007669"/>
    <property type="project" value="TreeGrafter"/>
</dbReference>
<reference evidence="2 3" key="1">
    <citation type="submission" date="2024-04" db="EMBL/GenBank/DDBJ databases">
        <authorList>
            <person name="Waldvogel A.-M."/>
            <person name="Schoenle A."/>
        </authorList>
    </citation>
    <scope>NUCLEOTIDE SEQUENCE [LARGE SCALE GENOMIC DNA]</scope>
</reference>
<dbReference type="Gene3D" id="3.80.10.10">
    <property type="entry name" value="Ribonuclease Inhibitor"/>
    <property type="match status" value="1"/>
</dbReference>
<proteinExistence type="predicted"/>
<evidence type="ECO:0000313" key="3">
    <source>
        <dbReference type="Proteomes" id="UP001497482"/>
    </source>
</evidence>
<dbReference type="PANTHER" id="PTHR24373">
    <property type="entry name" value="SLIT RELATED LEUCINE-RICH REPEAT NEURONAL PROTEIN"/>
    <property type="match status" value="1"/>
</dbReference>
<dbReference type="Pfam" id="PF00560">
    <property type="entry name" value="LRR_1"/>
    <property type="match status" value="1"/>
</dbReference>